<dbReference type="GO" id="GO:0004499">
    <property type="term" value="F:N,N-dimethylaniline monooxygenase activity"/>
    <property type="evidence" value="ECO:0007669"/>
    <property type="project" value="InterPro"/>
</dbReference>
<dbReference type="PANTHER" id="PTHR23023">
    <property type="entry name" value="DIMETHYLANILINE MONOOXYGENASE"/>
    <property type="match status" value="1"/>
</dbReference>
<organism evidence="6 7">
    <name type="scientific">Saccharata proteae CBS 121410</name>
    <dbReference type="NCBI Taxonomy" id="1314787"/>
    <lineage>
        <taxon>Eukaryota</taxon>
        <taxon>Fungi</taxon>
        <taxon>Dikarya</taxon>
        <taxon>Ascomycota</taxon>
        <taxon>Pezizomycotina</taxon>
        <taxon>Dothideomycetes</taxon>
        <taxon>Dothideomycetes incertae sedis</taxon>
        <taxon>Botryosphaeriales</taxon>
        <taxon>Saccharataceae</taxon>
        <taxon>Saccharata</taxon>
    </lineage>
</organism>
<evidence type="ECO:0000256" key="3">
    <source>
        <dbReference type="ARBA" id="ARBA00022827"/>
    </source>
</evidence>
<evidence type="ECO:0000256" key="5">
    <source>
        <dbReference type="ARBA" id="ARBA00023002"/>
    </source>
</evidence>
<keyword evidence="4" id="KW-0521">NADP</keyword>
<dbReference type="InterPro" id="IPR000960">
    <property type="entry name" value="Flavin_mOase"/>
</dbReference>
<comment type="caution">
    <text evidence="6">The sequence shown here is derived from an EMBL/GenBank/DDBJ whole genome shotgun (WGS) entry which is preliminary data.</text>
</comment>
<evidence type="ECO:0000313" key="6">
    <source>
        <dbReference type="EMBL" id="KAF2084656.1"/>
    </source>
</evidence>
<dbReference type="PIRSF" id="PIRSF000332">
    <property type="entry name" value="FMO"/>
    <property type="match status" value="1"/>
</dbReference>
<dbReference type="Gene3D" id="3.50.50.60">
    <property type="entry name" value="FAD/NAD(P)-binding domain"/>
    <property type="match status" value="2"/>
</dbReference>
<dbReference type="GO" id="GO:0050661">
    <property type="term" value="F:NADP binding"/>
    <property type="evidence" value="ECO:0007669"/>
    <property type="project" value="InterPro"/>
</dbReference>
<dbReference type="Pfam" id="PF13450">
    <property type="entry name" value="NAD_binding_8"/>
    <property type="match status" value="1"/>
</dbReference>
<accession>A0A9P4HQN4</accession>
<proteinExistence type="inferred from homology"/>
<evidence type="ECO:0000256" key="2">
    <source>
        <dbReference type="ARBA" id="ARBA00022630"/>
    </source>
</evidence>
<dbReference type="EMBL" id="ML978739">
    <property type="protein sequence ID" value="KAF2084656.1"/>
    <property type="molecule type" value="Genomic_DNA"/>
</dbReference>
<dbReference type="Proteomes" id="UP000799776">
    <property type="component" value="Unassembled WGS sequence"/>
</dbReference>
<reference evidence="6" key="1">
    <citation type="journal article" date="2020" name="Stud. Mycol.">
        <title>101 Dothideomycetes genomes: a test case for predicting lifestyles and emergence of pathogens.</title>
        <authorList>
            <person name="Haridas S."/>
            <person name="Albert R."/>
            <person name="Binder M."/>
            <person name="Bloem J."/>
            <person name="Labutti K."/>
            <person name="Salamov A."/>
            <person name="Andreopoulos B."/>
            <person name="Baker S."/>
            <person name="Barry K."/>
            <person name="Bills G."/>
            <person name="Bluhm B."/>
            <person name="Cannon C."/>
            <person name="Castanera R."/>
            <person name="Culley D."/>
            <person name="Daum C."/>
            <person name="Ezra D."/>
            <person name="Gonzalez J."/>
            <person name="Henrissat B."/>
            <person name="Kuo A."/>
            <person name="Liang C."/>
            <person name="Lipzen A."/>
            <person name="Lutzoni F."/>
            <person name="Magnuson J."/>
            <person name="Mondo S."/>
            <person name="Nolan M."/>
            <person name="Ohm R."/>
            <person name="Pangilinan J."/>
            <person name="Park H.-J."/>
            <person name="Ramirez L."/>
            <person name="Alfaro M."/>
            <person name="Sun H."/>
            <person name="Tritt A."/>
            <person name="Yoshinaga Y."/>
            <person name="Zwiers L.-H."/>
            <person name="Turgeon B."/>
            <person name="Goodwin S."/>
            <person name="Spatafora J."/>
            <person name="Crous P."/>
            <person name="Grigoriev I."/>
        </authorList>
    </citation>
    <scope>NUCLEOTIDE SEQUENCE</scope>
    <source>
        <strain evidence="6">CBS 121410</strain>
    </source>
</reference>
<sequence length="479" mass="52655">MSLPAFKTVAVIGAGISGVVTAAHLKAAGLDVVVFERSAKAGGVWVYDEQKPLEPSYPSEKASVATNPPPCLPANNDPQDFRRKVRAPPGPCYLGLQNNVGTRLLQTTLNPFPPGTPDFVSHTVLREYVETTVRRTGVDEVTRYQTSVESVEKVGDTWTVSIVKEDPNAADEEIRETSPTHSDQHFDSVVVASGHYHAARVPNIPGLSEWKSRWPTRIQHSKGYRNPEHFTGKTVFLLGAGTSSTDIAKELGPVAKTIYQSSRGGAFDFPASFLPPNAKRVSGVASFDMAACAIPNAINLTSGQKVCSVDEVILCTGYLVSLPFLRQYHEDDTPATEANDRVLVTDGTQYHNLHKDIFYIPDPSLMFVGVPFFTATFSLFEFQAMTVAAFLSNKAELPSRDDMRAEYLAKVERRGSGKKFHSLRGEEEGYVSELLEWINKDAKVQGRKAIPGHTEAWKVAKAEQMERIQALFARETAIR</sequence>
<evidence type="ECO:0000256" key="4">
    <source>
        <dbReference type="ARBA" id="ARBA00022857"/>
    </source>
</evidence>
<dbReference type="InterPro" id="IPR036188">
    <property type="entry name" value="FAD/NAD-bd_sf"/>
</dbReference>
<dbReference type="Pfam" id="PF00743">
    <property type="entry name" value="FMO-like"/>
    <property type="match status" value="1"/>
</dbReference>
<dbReference type="AlphaFoldDB" id="A0A9P4HQN4"/>
<keyword evidence="5" id="KW-0560">Oxidoreductase</keyword>
<dbReference type="SUPFAM" id="SSF51905">
    <property type="entry name" value="FAD/NAD(P)-binding domain"/>
    <property type="match status" value="2"/>
</dbReference>
<protein>
    <submittedName>
        <fullName evidence="6">FAD/NAD(P)-binding domain-containing protein</fullName>
    </submittedName>
</protein>
<dbReference type="InterPro" id="IPR050346">
    <property type="entry name" value="FMO-like"/>
</dbReference>
<evidence type="ECO:0000256" key="1">
    <source>
        <dbReference type="ARBA" id="ARBA00009183"/>
    </source>
</evidence>
<evidence type="ECO:0000313" key="7">
    <source>
        <dbReference type="Proteomes" id="UP000799776"/>
    </source>
</evidence>
<comment type="similarity">
    <text evidence="1">Belongs to the FMO family.</text>
</comment>
<dbReference type="OrthoDB" id="66881at2759"/>
<dbReference type="PRINTS" id="PR00419">
    <property type="entry name" value="ADXRDTASE"/>
</dbReference>
<keyword evidence="2" id="KW-0285">Flavoprotein</keyword>
<dbReference type="GO" id="GO:0050660">
    <property type="term" value="F:flavin adenine dinucleotide binding"/>
    <property type="evidence" value="ECO:0007669"/>
    <property type="project" value="InterPro"/>
</dbReference>
<keyword evidence="7" id="KW-1185">Reference proteome</keyword>
<keyword evidence="3" id="KW-0274">FAD</keyword>
<dbReference type="InterPro" id="IPR020946">
    <property type="entry name" value="Flavin_mOase-like"/>
</dbReference>
<gene>
    <name evidence="6" type="ORF">K490DRAFT_75751</name>
</gene>
<name>A0A9P4HQN4_9PEZI</name>